<proteinExistence type="inferred from homology"/>
<evidence type="ECO:0000256" key="2">
    <source>
        <dbReference type="HAMAP-Rule" id="MF_01940"/>
    </source>
</evidence>
<feature type="short sequence motif" description="HXTX 1" evidence="2">
    <location>
        <begin position="44"/>
        <end position="47"/>
    </location>
</feature>
<feature type="active site" description="Proton donor" evidence="2">
    <location>
        <position position="44"/>
    </location>
</feature>
<evidence type="ECO:0000313" key="3">
    <source>
        <dbReference type="EMBL" id="GGH87778.1"/>
    </source>
</evidence>
<dbReference type="GO" id="GO:0008664">
    <property type="term" value="F:RNA 2',3'-cyclic 3'-phosphodiesterase activity"/>
    <property type="evidence" value="ECO:0007669"/>
    <property type="project" value="UniProtKB-EC"/>
</dbReference>
<keyword evidence="1 2" id="KW-0378">Hydrolase</keyword>
<reference evidence="3" key="2">
    <citation type="submission" date="2020-09" db="EMBL/GenBank/DDBJ databases">
        <authorList>
            <person name="Sun Q."/>
            <person name="Zhou Y."/>
        </authorList>
    </citation>
    <scope>NUCLEOTIDE SEQUENCE</scope>
    <source>
        <strain evidence="3">CGMCC 1.12777</strain>
    </source>
</reference>
<dbReference type="PANTHER" id="PTHR35561">
    <property type="entry name" value="RNA 2',3'-CYCLIC PHOSPHODIESTERASE"/>
    <property type="match status" value="1"/>
</dbReference>
<dbReference type="Proteomes" id="UP000656813">
    <property type="component" value="Unassembled WGS sequence"/>
</dbReference>
<comment type="catalytic activity">
    <reaction evidence="2">
        <text>a 3'-end 2',3'-cyclophospho-ribonucleotide-RNA + H2O = a 3'-end 2'-phospho-ribonucleotide-RNA + H(+)</text>
        <dbReference type="Rhea" id="RHEA:11828"/>
        <dbReference type="Rhea" id="RHEA-COMP:10464"/>
        <dbReference type="Rhea" id="RHEA-COMP:17353"/>
        <dbReference type="ChEBI" id="CHEBI:15377"/>
        <dbReference type="ChEBI" id="CHEBI:15378"/>
        <dbReference type="ChEBI" id="CHEBI:83064"/>
        <dbReference type="ChEBI" id="CHEBI:173113"/>
        <dbReference type="EC" id="3.1.4.58"/>
    </reaction>
</comment>
<dbReference type="RefSeq" id="WP_188499013.1">
    <property type="nucleotide sequence ID" value="NZ_BMFV01000042.1"/>
</dbReference>
<dbReference type="HAMAP" id="MF_01940">
    <property type="entry name" value="RNA_CPDase"/>
    <property type="match status" value="1"/>
</dbReference>
<evidence type="ECO:0000313" key="4">
    <source>
        <dbReference type="Proteomes" id="UP000656813"/>
    </source>
</evidence>
<comment type="similarity">
    <text evidence="2">Belongs to the 2H phosphoesterase superfamily. ThpR family.</text>
</comment>
<dbReference type="EC" id="3.1.4.58" evidence="2"/>
<comment type="function">
    <text evidence="2">Hydrolyzes RNA 2',3'-cyclic phosphodiester to an RNA 2'-phosphomonoester.</text>
</comment>
<feature type="short sequence motif" description="HXTX 2" evidence="2">
    <location>
        <begin position="130"/>
        <end position="133"/>
    </location>
</feature>
<name>A0A8J3ENW0_9BACL</name>
<evidence type="ECO:0000256" key="1">
    <source>
        <dbReference type="ARBA" id="ARBA00022801"/>
    </source>
</evidence>
<sequence>MNQPSHYFLAVPLPEEIKSFLFQCSQQLKKQASYKVWMGKHDFHITLVFLGGVAKEKLVALIDRLNNMTFQLEAMNLKLKGLGGFGKKDQPRVLFADVEQSDALAMNQKRVAQCCRECGFQVERRPYRPHITLGKKWAGEGPLFLERLAERIPPLEKSWSVKHIVLYEIHPGADPKYMPVQKFYCEP</sequence>
<organism evidence="3 4">
    <name type="scientific">Pullulanibacillus pueri</name>
    <dbReference type="NCBI Taxonomy" id="1437324"/>
    <lineage>
        <taxon>Bacteria</taxon>
        <taxon>Bacillati</taxon>
        <taxon>Bacillota</taxon>
        <taxon>Bacilli</taxon>
        <taxon>Bacillales</taxon>
        <taxon>Sporolactobacillaceae</taxon>
        <taxon>Pullulanibacillus</taxon>
    </lineage>
</organism>
<keyword evidence="4" id="KW-1185">Reference proteome</keyword>
<dbReference type="InterPro" id="IPR009097">
    <property type="entry name" value="Cyclic_Pdiesterase"/>
</dbReference>
<dbReference type="Gene3D" id="3.90.1140.10">
    <property type="entry name" value="Cyclic phosphodiesterase"/>
    <property type="match status" value="1"/>
</dbReference>
<dbReference type="EMBL" id="BMFV01000042">
    <property type="protein sequence ID" value="GGH87778.1"/>
    <property type="molecule type" value="Genomic_DNA"/>
</dbReference>
<protein>
    <recommendedName>
        <fullName evidence="2">RNA 2',3'-cyclic phosphodiesterase</fullName>
        <shortName evidence="2">RNA 2',3'-CPDase</shortName>
        <ecNumber evidence="2">3.1.4.58</ecNumber>
    </recommendedName>
</protein>
<dbReference type="PANTHER" id="PTHR35561:SF1">
    <property type="entry name" value="RNA 2',3'-CYCLIC PHOSPHODIESTERASE"/>
    <property type="match status" value="1"/>
</dbReference>
<dbReference type="SUPFAM" id="SSF55144">
    <property type="entry name" value="LigT-like"/>
    <property type="match status" value="1"/>
</dbReference>
<dbReference type="Pfam" id="PF13563">
    <property type="entry name" value="2_5_RNA_ligase2"/>
    <property type="match status" value="1"/>
</dbReference>
<dbReference type="InterPro" id="IPR004175">
    <property type="entry name" value="RNA_CPDase"/>
</dbReference>
<feature type="active site" description="Proton acceptor" evidence="2">
    <location>
        <position position="130"/>
    </location>
</feature>
<comment type="caution">
    <text evidence="3">The sequence shown here is derived from an EMBL/GenBank/DDBJ whole genome shotgun (WGS) entry which is preliminary data.</text>
</comment>
<accession>A0A8J3ENW0</accession>
<dbReference type="GO" id="GO:0004113">
    <property type="term" value="F:2',3'-cyclic-nucleotide 3'-phosphodiesterase activity"/>
    <property type="evidence" value="ECO:0007669"/>
    <property type="project" value="InterPro"/>
</dbReference>
<gene>
    <name evidence="3" type="primary">ytlP</name>
    <name evidence="3" type="ORF">GCM10007096_38580</name>
</gene>
<dbReference type="NCBIfam" id="TIGR02258">
    <property type="entry name" value="2_5_ligase"/>
    <property type="match status" value="1"/>
</dbReference>
<dbReference type="AlphaFoldDB" id="A0A8J3ENW0"/>
<reference evidence="3" key="1">
    <citation type="journal article" date="2014" name="Int. J. Syst. Evol. Microbiol.">
        <title>Complete genome sequence of Corynebacterium casei LMG S-19264T (=DSM 44701T), isolated from a smear-ripened cheese.</title>
        <authorList>
            <consortium name="US DOE Joint Genome Institute (JGI-PGF)"/>
            <person name="Walter F."/>
            <person name="Albersmeier A."/>
            <person name="Kalinowski J."/>
            <person name="Ruckert C."/>
        </authorList>
    </citation>
    <scope>NUCLEOTIDE SEQUENCE</scope>
    <source>
        <strain evidence="3">CGMCC 1.12777</strain>
    </source>
</reference>